<dbReference type="GO" id="GO:0008235">
    <property type="term" value="F:metalloexopeptidase activity"/>
    <property type="evidence" value="ECO:0007669"/>
    <property type="project" value="InterPro"/>
</dbReference>
<feature type="domain" description="Peptidase M28" evidence="18">
    <location>
        <begin position="106"/>
        <end position="294"/>
    </location>
</feature>
<protein>
    <recommendedName>
        <fullName evidence="4">Vacuolar membrane protease</fullName>
    </recommendedName>
    <alternativeName>
        <fullName evidence="15">FXNA-related family protease 1</fullName>
    </alternativeName>
</protein>
<evidence type="ECO:0000256" key="1">
    <source>
        <dbReference type="ARBA" id="ARBA00003273"/>
    </source>
</evidence>
<evidence type="ECO:0000313" key="20">
    <source>
        <dbReference type="Proteomes" id="UP000001364"/>
    </source>
</evidence>
<comment type="subcellular location">
    <subcellularLocation>
        <location evidence="2">Vacuole membrane</location>
        <topology evidence="2">Multi-pass membrane protein</topology>
    </subcellularLocation>
</comment>
<feature type="signal peptide" evidence="17">
    <location>
        <begin position="1"/>
        <end position="23"/>
    </location>
</feature>
<keyword evidence="8" id="KW-0479">Metal-binding</keyword>
<dbReference type="AlphaFoldDB" id="A0A0H3CEY6"/>
<feature type="chain" id="PRO_5002606083" description="Vacuolar membrane protease" evidence="17">
    <location>
        <begin position="24"/>
        <end position="805"/>
    </location>
</feature>
<evidence type="ECO:0000256" key="6">
    <source>
        <dbReference type="ARBA" id="ARBA00022670"/>
    </source>
</evidence>
<keyword evidence="6" id="KW-0645">Protease</keyword>
<evidence type="ECO:0000256" key="13">
    <source>
        <dbReference type="ARBA" id="ARBA00023136"/>
    </source>
</evidence>
<feature type="transmembrane region" description="Helical" evidence="16">
    <location>
        <begin position="553"/>
        <end position="575"/>
    </location>
</feature>
<evidence type="ECO:0000256" key="17">
    <source>
        <dbReference type="SAM" id="SignalP"/>
    </source>
</evidence>
<evidence type="ECO:0000256" key="8">
    <source>
        <dbReference type="ARBA" id="ARBA00022723"/>
    </source>
</evidence>
<feature type="transmembrane region" description="Helical" evidence="16">
    <location>
        <begin position="500"/>
        <end position="519"/>
    </location>
</feature>
<dbReference type="InterPro" id="IPR007484">
    <property type="entry name" value="Peptidase_M28"/>
</dbReference>
<dbReference type="SUPFAM" id="SSF53187">
    <property type="entry name" value="Zn-dependent exopeptidases"/>
    <property type="match status" value="1"/>
</dbReference>
<evidence type="ECO:0000256" key="11">
    <source>
        <dbReference type="ARBA" id="ARBA00022989"/>
    </source>
</evidence>
<evidence type="ECO:0000256" key="2">
    <source>
        <dbReference type="ARBA" id="ARBA00004128"/>
    </source>
</evidence>
<dbReference type="OrthoDB" id="9778250at2"/>
<dbReference type="RefSeq" id="YP_002518818.2">
    <property type="nucleotide sequence ID" value="NC_011916.1"/>
</dbReference>
<evidence type="ECO:0000256" key="15">
    <source>
        <dbReference type="ARBA" id="ARBA00031512"/>
    </source>
</evidence>
<dbReference type="HOGENOM" id="CLU_019249_1_0_5"/>
<feature type="transmembrane region" description="Helical" evidence="16">
    <location>
        <begin position="328"/>
        <end position="350"/>
    </location>
</feature>
<keyword evidence="10" id="KW-0862">Zinc</keyword>
<evidence type="ECO:0000259" key="18">
    <source>
        <dbReference type="Pfam" id="PF04389"/>
    </source>
</evidence>
<keyword evidence="17" id="KW-0732">Signal</keyword>
<dbReference type="GO" id="GO:0005774">
    <property type="term" value="C:vacuolar membrane"/>
    <property type="evidence" value="ECO:0007669"/>
    <property type="project" value="UniProtKB-SubCell"/>
</dbReference>
<gene>
    <name evidence="19" type="ordered locus">CCNA_03445</name>
</gene>
<keyword evidence="9 19" id="KW-0378">Hydrolase</keyword>
<keyword evidence="13 16" id="KW-0472">Membrane</keyword>
<comment type="function">
    <text evidence="1">May be involved in vacuolar sorting and osmoregulation.</text>
</comment>
<dbReference type="CDD" id="cd03875">
    <property type="entry name" value="M28_Fxna_like"/>
    <property type="match status" value="1"/>
</dbReference>
<keyword evidence="12" id="KW-0482">Metalloprotease</keyword>
<dbReference type="SMR" id="A0A0H3CEY6"/>
<evidence type="ECO:0000256" key="14">
    <source>
        <dbReference type="ARBA" id="ARBA00023180"/>
    </source>
</evidence>
<dbReference type="GO" id="GO:0004177">
    <property type="term" value="F:aminopeptidase activity"/>
    <property type="evidence" value="ECO:0007669"/>
    <property type="project" value="UniProtKB-KW"/>
</dbReference>
<keyword evidence="11 16" id="KW-1133">Transmembrane helix</keyword>
<proteinExistence type="inferred from homology"/>
<organism evidence="19 20">
    <name type="scientific">Caulobacter vibrioides (strain NA1000 / CB15N)</name>
    <name type="common">Caulobacter crescentus</name>
    <dbReference type="NCBI Taxonomy" id="565050"/>
    <lineage>
        <taxon>Bacteria</taxon>
        <taxon>Pseudomonadati</taxon>
        <taxon>Pseudomonadota</taxon>
        <taxon>Alphaproteobacteria</taxon>
        <taxon>Caulobacterales</taxon>
        <taxon>Caulobacteraceae</taxon>
        <taxon>Caulobacter</taxon>
    </lineage>
</organism>
<dbReference type="PATRIC" id="fig|565050.3.peg.3359"/>
<sequence>MKTIRFLGFWICLALGLALGALSQQPPPPVGVTAPATAFSADRAMADVAAIAQKPHPTGSAEIARVRDHLLSRINALRLEVSVRPGEGFSQHGSDGRTLSAAAVQNLIGILPGRDRSLPAILVMSHYDSVHNSPGAADDASGTAAALEIARALKASGPHARDVIFLFTDAEEAGLLGADAFFARDPSLARVGLVVNMEARGDAGRAAMFQTGPGNGALIGVFGREAKGASGNSMASTVYEKMPNDTDFTHAVNKGLPGLNLAFIDNQLAYHTPLSRPDHLQRGSLQHMGDQVLPTVRALANASELPARTENAIYSDVLGLFMIRYPPAVGWALLALAAALVGFCAWRALAGRGASGWEIARGAAGLLLTAASAGLVLHLLGRLLMIDGVQRYYGLLTRFDFLLWGAGLLAAAAGLGVATAQARGARRIIPCVAALVLGGACSLVGGFDPIGLGLGLAASVLAALALGFRTEVLGAWIGGMIVVLLLAIAAQVLAPGATVMLTWPLLVAAVGAALVIGIGGTRDKRVALALTTVVGLLAILSTAQLAAWGGWTFAGVGLMEPAVLAVFAMLAAPALSPLAHDFAATRWAWRAAGIMALVGVALTANAARLGGEPSRPAITQALHVADLSTGKAWRVAGLTRLDAWTRAVLPDDGGSEPRQQALAPFWKNPVWMSETRVVPVASPQLTVDRAEDRLLIRLIPAPGAELVSLRLRPSTPLSQPRLNGRPITLATQAGEWSSLTYHAPDPNGITLSFSTAGPGQVEVAALEHRDGWPTLAKAPPPKPADLMAFGMSDKTAVLVRGGLSW</sequence>
<accession>A0A0H3CEY6</accession>
<dbReference type="Pfam" id="PF04389">
    <property type="entry name" value="Peptidase_M28"/>
    <property type="match status" value="1"/>
</dbReference>
<keyword evidence="14" id="KW-0325">Glycoprotein</keyword>
<dbReference type="GeneID" id="7332442"/>
<keyword evidence="20" id="KW-1185">Reference proteome</keyword>
<dbReference type="EMBL" id="CP001340">
    <property type="protein sequence ID" value="ACL96910.2"/>
    <property type="molecule type" value="Genomic_DNA"/>
</dbReference>
<dbReference type="GO" id="GO:0046872">
    <property type="term" value="F:metal ion binding"/>
    <property type="evidence" value="ECO:0007669"/>
    <property type="project" value="UniProtKB-KW"/>
</dbReference>
<feature type="transmembrane region" description="Helical" evidence="16">
    <location>
        <begin position="427"/>
        <end position="445"/>
    </location>
</feature>
<feature type="transmembrane region" description="Helical" evidence="16">
    <location>
        <begin position="587"/>
        <end position="607"/>
    </location>
</feature>
<evidence type="ECO:0000256" key="7">
    <source>
        <dbReference type="ARBA" id="ARBA00022692"/>
    </source>
</evidence>
<evidence type="ECO:0000256" key="16">
    <source>
        <dbReference type="SAM" id="Phobius"/>
    </source>
</evidence>
<dbReference type="Proteomes" id="UP000001364">
    <property type="component" value="Chromosome"/>
</dbReference>
<dbReference type="PANTHER" id="PTHR12147:SF58">
    <property type="entry name" value="VACUOLAR MEMBRANE PROTEASE"/>
    <property type="match status" value="1"/>
</dbReference>
<dbReference type="RefSeq" id="WP_010921166.1">
    <property type="nucleotide sequence ID" value="NC_011916.1"/>
</dbReference>
<keyword evidence="5" id="KW-0926">Vacuole</keyword>
<feature type="transmembrane region" description="Helical" evidence="16">
    <location>
        <begin position="401"/>
        <end position="420"/>
    </location>
</feature>
<dbReference type="KEGG" id="ccs:CCNA_03445"/>
<dbReference type="Gene3D" id="3.40.630.10">
    <property type="entry name" value="Zn peptidases"/>
    <property type="match status" value="1"/>
</dbReference>
<dbReference type="InterPro" id="IPR045175">
    <property type="entry name" value="M28_fam"/>
</dbReference>
<evidence type="ECO:0000256" key="3">
    <source>
        <dbReference type="ARBA" id="ARBA00010918"/>
    </source>
</evidence>
<comment type="similarity">
    <text evidence="3">Belongs to the peptidase M28 family.</text>
</comment>
<feature type="transmembrane region" description="Helical" evidence="16">
    <location>
        <begin position="526"/>
        <end position="547"/>
    </location>
</feature>
<keyword evidence="7 16" id="KW-0812">Transmembrane</keyword>
<dbReference type="InterPro" id="IPR048024">
    <property type="entry name" value="Fxna-like_M28_dom"/>
</dbReference>
<evidence type="ECO:0000256" key="5">
    <source>
        <dbReference type="ARBA" id="ARBA00022554"/>
    </source>
</evidence>
<dbReference type="PANTHER" id="PTHR12147">
    <property type="entry name" value="METALLOPEPTIDASE M28 FAMILY MEMBER"/>
    <property type="match status" value="1"/>
</dbReference>
<feature type="transmembrane region" description="Helical" evidence="16">
    <location>
        <begin position="475"/>
        <end position="494"/>
    </location>
</feature>
<evidence type="ECO:0000256" key="9">
    <source>
        <dbReference type="ARBA" id="ARBA00022801"/>
    </source>
</evidence>
<name>A0A0H3CEY6_CAUVN</name>
<evidence type="ECO:0000313" key="19">
    <source>
        <dbReference type="EMBL" id="ACL96910.2"/>
    </source>
</evidence>
<evidence type="ECO:0000256" key="4">
    <source>
        <dbReference type="ARBA" id="ARBA00017435"/>
    </source>
</evidence>
<evidence type="ECO:0000256" key="10">
    <source>
        <dbReference type="ARBA" id="ARBA00022833"/>
    </source>
</evidence>
<feature type="transmembrane region" description="Helical" evidence="16">
    <location>
        <begin position="451"/>
        <end position="468"/>
    </location>
</feature>
<evidence type="ECO:0000256" key="12">
    <source>
        <dbReference type="ARBA" id="ARBA00023049"/>
    </source>
</evidence>
<dbReference type="GO" id="GO:0006508">
    <property type="term" value="P:proteolysis"/>
    <property type="evidence" value="ECO:0007669"/>
    <property type="project" value="UniProtKB-KW"/>
</dbReference>
<reference evidence="19 20" key="1">
    <citation type="journal article" date="2010" name="J. Bacteriol.">
        <title>The genetic basis of laboratory adaptation in Caulobacter crescentus.</title>
        <authorList>
            <person name="Marks M.E."/>
            <person name="Castro-Rojas C.M."/>
            <person name="Teiling C."/>
            <person name="Du L."/>
            <person name="Kapatral V."/>
            <person name="Walunas T.L."/>
            <person name="Crosson S."/>
        </authorList>
    </citation>
    <scope>NUCLEOTIDE SEQUENCE [LARGE SCALE GENOMIC DNA]</scope>
    <source>
        <strain evidence="20">NA1000 / CB15N</strain>
    </source>
</reference>
<keyword evidence="19" id="KW-0031">Aminopeptidase</keyword>
<feature type="transmembrane region" description="Helical" evidence="16">
    <location>
        <begin position="362"/>
        <end position="381"/>
    </location>
</feature>